<feature type="compositionally biased region" description="Low complexity" evidence="1">
    <location>
        <begin position="184"/>
        <end position="224"/>
    </location>
</feature>
<name>A0A024G6U7_9STRA</name>
<evidence type="ECO:0000256" key="1">
    <source>
        <dbReference type="SAM" id="MobiDB-lite"/>
    </source>
</evidence>
<feature type="compositionally biased region" description="Polar residues" evidence="1">
    <location>
        <begin position="246"/>
        <end position="256"/>
    </location>
</feature>
<dbReference type="AlphaFoldDB" id="A0A024G6U7"/>
<dbReference type="Proteomes" id="UP000053237">
    <property type="component" value="Unassembled WGS sequence"/>
</dbReference>
<feature type="compositionally biased region" description="Polar residues" evidence="1">
    <location>
        <begin position="263"/>
        <end position="280"/>
    </location>
</feature>
<feature type="signal peptide" evidence="2">
    <location>
        <begin position="1"/>
        <end position="20"/>
    </location>
</feature>
<reference evidence="3 4" key="1">
    <citation type="submission" date="2012-05" db="EMBL/GenBank/DDBJ databases">
        <title>Recombination and specialization in a pathogen metapopulation.</title>
        <authorList>
            <person name="Gardiner A."/>
            <person name="Kemen E."/>
            <person name="Schultz-Larsen T."/>
            <person name="MacLean D."/>
            <person name="Van Oosterhout C."/>
            <person name="Jones J.D.G."/>
        </authorList>
    </citation>
    <scope>NUCLEOTIDE SEQUENCE [LARGE SCALE GENOMIC DNA]</scope>
    <source>
        <strain evidence="3 4">Ac Nc2</strain>
    </source>
</reference>
<evidence type="ECO:0000313" key="4">
    <source>
        <dbReference type="Proteomes" id="UP000053237"/>
    </source>
</evidence>
<proteinExistence type="predicted"/>
<gene>
    <name evidence="3" type="ORF">BN9_030680</name>
</gene>
<accession>A0A024G6U7</accession>
<sequence length="374" mass="37973">MKTFGLLIAAGALATLNVEGLTRSTTLNTTNANSELGSSAAVNAPISSLKLEVDNTPGTKLNEDSMKDDKTDEDAEDGSGSGKDEIKKNNMADTPMSPTSQKSSANAVISSIGVVSACAIMASIMITQKISSHIPTHYHIFLLTNTSVVQSKFTHTITMKTFGYLIAAIAVAQANAQTPPPTTPQAGAPNNAGSPPSGAPGAPATTPQSSSTTTSTQTTTSNPGPMNPNMMSAQLGTAPNMPPKTENGNANDESTPSMPPTIPDQSSNAPTTPKNGSDTTLSKEEKKPTSDMTSGASLMVEKTDGKSTTDSPTDTSSDDTTPATSTSPSEDTGSTSGPEAAGADSTEKTSSAQSVMTSVAVVAISSTIMASFLV</sequence>
<feature type="chain" id="PRO_5001532279" evidence="2">
    <location>
        <begin position="21"/>
        <end position="374"/>
    </location>
</feature>
<feature type="compositionally biased region" description="Basic and acidic residues" evidence="1">
    <location>
        <begin position="61"/>
        <end position="70"/>
    </location>
</feature>
<protein>
    <submittedName>
        <fullName evidence="3">Uncharacterized protein</fullName>
    </submittedName>
</protein>
<evidence type="ECO:0000256" key="2">
    <source>
        <dbReference type="SAM" id="SignalP"/>
    </source>
</evidence>
<comment type="caution">
    <text evidence="3">The sequence shown here is derived from an EMBL/GenBank/DDBJ whole genome shotgun (WGS) entry which is preliminary data.</text>
</comment>
<feature type="region of interest" description="Disordered" evidence="1">
    <location>
        <begin position="53"/>
        <end position="102"/>
    </location>
</feature>
<evidence type="ECO:0000313" key="3">
    <source>
        <dbReference type="EMBL" id="CCI42284.1"/>
    </source>
</evidence>
<organism evidence="3 4">
    <name type="scientific">Albugo candida</name>
    <dbReference type="NCBI Taxonomy" id="65357"/>
    <lineage>
        <taxon>Eukaryota</taxon>
        <taxon>Sar</taxon>
        <taxon>Stramenopiles</taxon>
        <taxon>Oomycota</taxon>
        <taxon>Peronosporomycetes</taxon>
        <taxon>Albuginales</taxon>
        <taxon>Albuginaceae</taxon>
        <taxon>Albugo</taxon>
    </lineage>
</organism>
<keyword evidence="2" id="KW-0732">Signal</keyword>
<feature type="region of interest" description="Disordered" evidence="1">
    <location>
        <begin position="176"/>
        <end position="354"/>
    </location>
</feature>
<feature type="compositionally biased region" description="Low complexity" evidence="1">
    <location>
        <begin position="308"/>
        <end position="332"/>
    </location>
</feature>
<dbReference type="EMBL" id="CAIX01000032">
    <property type="protein sequence ID" value="CCI42284.1"/>
    <property type="molecule type" value="Genomic_DNA"/>
</dbReference>
<keyword evidence="4" id="KW-1185">Reference proteome</keyword>
<dbReference type="InParanoid" id="A0A024G6U7"/>